<accession>A0ACC3TR50</accession>
<reference evidence="2" key="1">
    <citation type="journal article" date="2024" name="Front. Bioeng. Biotechnol.">
        <title>Genome-scale model development and genomic sequencing of the oleaginous clade Lipomyces.</title>
        <authorList>
            <person name="Czajka J.J."/>
            <person name="Han Y."/>
            <person name="Kim J."/>
            <person name="Mondo S.J."/>
            <person name="Hofstad B.A."/>
            <person name="Robles A."/>
            <person name="Haridas S."/>
            <person name="Riley R."/>
            <person name="LaButti K."/>
            <person name="Pangilinan J."/>
            <person name="Andreopoulos W."/>
            <person name="Lipzen A."/>
            <person name="Yan J."/>
            <person name="Wang M."/>
            <person name="Ng V."/>
            <person name="Grigoriev I.V."/>
            <person name="Spatafora J.W."/>
            <person name="Magnuson J.K."/>
            <person name="Baker S.E."/>
            <person name="Pomraning K.R."/>
        </authorList>
    </citation>
    <scope>NUCLEOTIDE SEQUENCE [LARGE SCALE GENOMIC DNA]</scope>
    <source>
        <strain evidence="2">CBS 10300</strain>
    </source>
</reference>
<comment type="caution">
    <text evidence="1">The sequence shown here is derived from an EMBL/GenBank/DDBJ whole genome shotgun (WGS) entry which is preliminary data.</text>
</comment>
<proteinExistence type="predicted"/>
<dbReference type="EMBL" id="MU970058">
    <property type="protein sequence ID" value="KAK9323705.1"/>
    <property type="molecule type" value="Genomic_DNA"/>
</dbReference>
<evidence type="ECO:0000313" key="2">
    <source>
        <dbReference type="Proteomes" id="UP001489719"/>
    </source>
</evidence>
<protein>
    <submittedName>
        <fullName evidence="1">Uncharacterized protein</fullName>
    </submittedName>
</protein>
<keyword evidence="2" id="KW-1185">Reference proteome</keyword>
<sequence>MSSKVAIASPAEWQKARAGLLKQEKAATHLLADISASRRDLPMVRIDDPDRFKFDSLDGEKSLVHLFDGRRQLILYHFMLKPEDKEGCVGCSFLMDHIPNLGHLWSRDTSFVAVAQAPIQKVEAFKQRMGWKFPFYSSGKTFEAADAAGEEVTWKPGNGYFGISVFLRQGDEVFHTYSTTDRGVEILLSTYALLDMTPLGRQEVGNGIGMFRLHDQYSA</sequence>
<name>A0ACC3TR50_9ASCO</name>
<dbReference type="Proteomes" id="UP001489719">
    <property type="component" value="Unassembled WGS sequence"/>
</dbReference>
<organism evidence="1 2">
    <name type="scientific">Lipomyces orientalis</name>
    <dbReference type="NCBI Taxonomy" id="1233043"/>
    <lineage>
        <taxon>Eukaryota</taxon>
        <taxon>Fungi</taxon>
        <taxon>Dikarya</taxon>
        <taxon>Ascomycota</taxon>
        <taxon>Saccharomycotina</taxon>
        <taxon>Lipomycetes</taxon>
        <taxon>Lipomycetales</taxon>
        <taxon>Lipomycetaceae</taxon>
        <taxon>Lipomyces</taxon>
    </lineage>
</organism>
<gene>
    <name evidence="1" type="ORF">V1517DRAFT_337585</name>
</gene>
<evidence type="ECO:0000313" key="1">
    <source>
        <dbReference type="EMBL" id="KAK9323705.1"/>
    </source>
</evidence>